<feature type="region of interest" description="Disordered" evidence="9">
    <location>
        <begin position="1"/>
        <end position="22"/>
    </location>
</feature>
<feature type="domain" description="PPM-type phosphatase" evidence="11">
    <location>
        <begin position="23"/>
        <end position="85"/>
    </location>
</feature>
<dbReference type="AlphaFoldDB" id="A0AAV5KQK2"/>
<reference evidence="12 13" key="1">
    <citation type="journal article" date="2021" name="Commun. Biol.">
        <title>The genome of Shorea leprosula (Dipterocarpaceae) highlights the ecological relevance of drought in aseasonal tropical rainforests.</title>
        <authorList>
            <person name="Ng K.K.S."/>
            <person name="Kobayashi M.J."/>
            <person name="Fawcett J.A."/>
            <person name="Hatakeyama M."/>
            <person name="Paape T."/>
            <person name="Ng C.H."/>
            <person name="Ang C.C."/>
            <person name="Tnah L.H."/>
            <person name="Lee C.T."/>
            <person name="Nishiyama T."/>
            <person name="Sese J."/>
            <person name="O'Brien M.J."/>
            <person name="Copetti D."/>
            <person name="Mohd Noor M.I."/>
            <person name="Ong R.C."/>
            <person name="Putra M."/>
            <person name="Sireger I.Z."/>
            <person name="Indrioko S."/>
            <person name="Kosugi Y."/>
            <person name="Izuno A."/>
            <person name="Isagi Y."/>
            <person name="Lee S.L."/>
            <person name="Shimizu K.K."/>
        </authorList>
    </citation>
    <scope>NUCLEOTIDE SEQUENCE [LARGE SCALE GENOMIC DNA]</scope>
    <source>
        <strain evidence="12">214</strain>
    </source>
</reference>
<dbReference type="Proteomes" id="UP001054252">
    <property type="component" value="Unassembled WGS sequence"/>
</dbReference>
<dbReference type="Pfam" id="PF00481">
    <property type="entry name" value="PP2C"/>
    <property type="match status" value="1"/>
</dbReference>
<comment type="caution">
    <text evidence="12">The sequence shown here is derived from an EMBL/GenBank/DDBJ whole genome shotgun (WGS) entry which is preliminary data.</text>
</comment>
<evidence type="ECO:0000313" key="13">
    <source>
        <dbReference type="Proteomes" id="UP001054252"/>
    </source>
</evidence>
<keyword evidence="4" id="KW-0479">Metal-binding</keyword>
<gene>
    <name evidence="12" type="ORF">SLEP1_g36153</name>
</gene>
<dbReference type="PROSITE" id="PS01032">
    <property type="entry name" value="PPM_1"/>
    <property type="match status" value="1"/>
</dbReference>
<feature type="transmembrane region" description="Helical" evidence="10">
    <location>
        <begin position="64"/>
        <end position="82"/>
    </location>
</feature>
<keyword evidence="10" id="KW-0472">Membrane</keyword>
<evidence type="ECO:0000256" key="10">
    <source>
        <dbReference type="SAM" id="Phobius"/>
    </source>
</evidence>
<dbReference type="InterPro" id="IPR036457">
    <property type="entry name" value="PPM-type-like_dom_sf"/>
</dbReference>
<dbReference type="InterPro" id="IPR001932">
    <property type="entry name" value="PPM-type_phosphatase-like_dom"/>
</dbReference>
<dbReference type="PROSITE" id="PS51746">
    <property type="entry name" value="PPM_2"/>
    <property type="match status" value="1"/>
</dbReference>
<evidence type="ECO:0000256" key="9">
    <source>
        <dbReference type="SAM" id="MobiDB-lite"/>
    </source>
</evidence>
<keyword evidence="5" id="KW-0378">Hydrolase</keyword>
<keyword evidence="8" id="KW-0464">Manganese</keyword>
<evidence type="ECO:0000256" key="2">
    <source>
        <dbReference type="ARBA" id="ARBA00001946"/>
    </source>
</evidence>
<evidence type="ECO:0000256" key="5">
    <source>
        <dbReference type="ARBA" id="ARBA00022801"/>
    </source>
</evidence>
<evidence type="ECO:0000256" key="3">
    <source>
        <dbReference type="ARBA" id="ARBA00013081"/>
    </source>
</evidence>
<comment type="cofactor">
    <cofactor evidence="2">
        <name>Mg(2+)</name>
        <dbReference type="ChEBI" id="CHEBI:18420"/>
    </cofactor>
</comment>
<sequence length="85" mass="9656">MGVYLSSPKTEKFSEDGENNKLRYGSSSMQGWRSTMEDAHAAYPDLDGSTSFFGVYDGHGGKKFSSFIFLSLLKFLYIHYLLTMY</sequence>
<keyword evidence="7" id="KW-0904">Protein phosphatase</keyword>
<dbReference type="EC" id="3.1.3.16" evidence="3"/>
<protein>
    <recommendedName>
        <fullName evidence="3">protein-serine/threonine phosphatase</fullName>
        <ecNumber evidence="3">3.1.3.16</ecNumber>
    </recommendedName>
</protein>
<evidence type="ECO:0000256" key="7">
    <source>
        <dbReference type="ARBA" id="ARBA00022912"/>
    </source>
</evidence>
<evidence type="ECO:0000259" key="11">
    <source>
        <dbReference type="PROSITE" id="PS51746"/>
    </source>
</evidence>
<evidence type="ECO:0000256" key="4">
    <source>
        <dbReference type="ARBA" id="ARBA00022723"/>
    </source>
</evidence>
<dbReference type="Gene3D" id="3.60.40.10">
    <property type="entry name" value="PPM-type phosphatase domain"/>
    <property type="match status" value="1"/>
</dbReference>
<proteinExistence type="predicted"/>
<evidence type="ECO:0000256" key="1">
    <source>
        <dbReference type="ARBA" id="ARBA00001936"/>
    </source>
</evidence>
<organism evidence="12 13">
    <name type="scientific">Rubroshorea leprosula</name>
    <dbReference type="NCBI Taxonomy" id="152421"/>
    <lineage>
        <taxon>Eukaryota</taxon>
        <taxon>Viridiplantae</taxon>
        <taxon>Streptophyta</taxon>
        <taxon>Embryophyta</taxon>
        <taxon>Tracheophyta</taxon>
        <taxon>Spermatophyta</taxon>
        <taxon>Magnoliopsida</taxon>
        <taxon>eudicotyledons</taxon>
        <taxon>Gunneridae</taxon>
        <taxon>Pentapetalae</taxon>
        <taxon>rosids</taxon>
        <taxon>malvids</taxon>
        <taxon>Malvales</taxon>
        <taxon>Dipterocarpaceae</taxon>
        <taxon>Rubroshorea</taxon>
    </lineage>
</organism>
<dbReference type="EMBL" id="BPVZ01000073">
    <property type="protein sequence ID" value="GKV26940.1"/>
    <property type="molecule type" value="Genomic_DNA"/>
</dbReference>
<accession>A0AAV5KQK2</accession>
<name>A0AAV5KQK2_9ROSI</name>
<comment type="cofactor">
    <cofactor evidence="1">
        <name>Mn(2+)</name>
        <dbReference type="ChEBI" id="CHEBI:29035"/>
    </cofactor>
</comment>
<dbReference type="GO" id="GO:0046872">
    <property type="term" value="F:metal ion binding"/>
    <property type="evidence" value="ECO:0007669"/>
    <property type="project" value="UniProtKB-KW"/>
</dbReference>
<evidence type="ECO:0000313" key="12">
    <source>
        <dbReference type="EMBL" id="GKV26940.1"/>
    </source>
</evidence>
<evidence type="ECO:0000256" key="8">
    <source>
        <dbReference type="ARBA" id="ARBA00023211"/>
    </source>
</evidence>
<keyword evidence="10" id="KW-0812">Transmembrane</keyword>
<dbReference type="GO" id="GO:0004722">
    <property type="term" value="F:protein serine/threonine phosphatase activity"/>
    <property type="evidence" value="ECO:0007669"/>
    <property type="project" value="UniProtKB-EC"/>
</dbReference>
<dbReference type="SUPFAM" id="SSF81606">
    <property type="entry name" value="PP2C-like"/>
    <property type="match status" value="1"/>
</dbReference>
<feature type="compositionally biased region" description="Basic and acidic residues" evidence="9">
    <location>
        <begin position="9"/>
        <end position="21"/>
    </location>
</feature>
<keyword evidence="10" id="KW-1133">Transmembrane helix</keyword>
<keyword evidence="6" id="KW-0460">Magnesium</keyword>
<dbReference type="InterPro" id="IPR000222">
    <property type="entry name" value="PP2C_BS"/>
</dbReference>
<evidence type="ECO:0000256" key="6">
    <source>
        <dbReference type="ARBA" id="ARBA00022842"/>
    </source>
</evidence>
<keyword evidence="13" id="KW-1185">Reference proteome</keyword>